<dbReference type="PANTHER" id="PTHR46494">
    <property type="entry name" value="CORA FAMILY METAL ION TRANSPORTER (EUROFUNG)"/>
    <property type="match status" value="1"/>
</dbReference>
<dbReference type="InterPro" id="IPR002523">
    <property type="entry name" value="MgTranspt_CorA/ZnTranspt_ZntB"/>
</dbReference>
<sequence length="561" mass="63385">MSRGNSFSDLDGRSPDLDDATGGITPSSPTYGNSRLSPSEPVEHSRIPQSRQTISMELPAGIDPRRALINHMPEKIEKRCIEVLDYSSTNFKAHKYTNEGLVRFLSDPQASNREAWAKVRWINIGGGLDRDVIDAVSSKYNIHPLALQDVFSTGSQTRSKVDYYPNHLSLRILCHDLFSVPPLSPTNITGTISGTGIGTGTANSRWRKKGGTLRSRTEGNGKDMEVGLTDKMGSNDGSDPKEAKEEKEARVAALKNDDRVQLQIQPVFIFLFRDGTVISMQNSTDLSITQPFSQRIQQDLDLRTPADPSMLVQVLIDLIVDKAEKVVDEYRNTVQRFRSRVLLNPSMETLRNLHILYGDLILHKRTLESIKTLLYDLIHYDRDRVAALMDTSLSANKDVAIVGYMSYNSKTLTTKTYSRMEGILSSMEMFARITENLIDYTSNMTYEMNDFMRRLTLATIICLPLTLLTGYFVRRSVFALTFVQITPTFTRIVVRGMNFSSMWSVNEDILSWKIALPLAAVVVPLSHSLKRTYQYLTQKKQRDRASRRAQSRKYTQVQLLG</sequence>
<dbReference type="InterPro" id="IPR045861">
    <property type="entry name" value="CorA_cytoplasmic_dom"/>
</dbReference>
<dbReference type="GO" id="GO:0050897">
    <property type="term" value="F:cobalt ion binding"/>
    <property type="evidence" value="ECO:0007669"/>
    <property type="project" value="TreeGrafter"/>
</dbReference>
<dbReference type="Gene3D" id="1.20.58.340">
    <property type="entry name" value="Magnesium transport protein CorA, transmembrane region"/>
    <property type="match status" value="2"/>
</dbReference>
<evidence type="ECO:0000313" key="5">
    <source>
        <dbReference type="EMBL" id="THU93873.1"/>
    </source>
</evidence>
<dbReference type="OrthoDB" id="165352at2759"/>
<dbReference type="Pfam" id="PF01544">
    <property type="entry name" value="CorA"/>
    <property type="match status" value="1"/>
</dbReference>
<feature type="compositionally biased region" description="Polar residues" evidence="4">
    <location>
        <begin position="24"/>
        <end position="37"/>
    </location>
</feature>
<dbReference type="AlphaFoldDB" id="A0A4S8LXF1"/>
<keyword evidence="3" id="KW-1003">Cell membrane</keyword>
<keyword evidence="3" id="KW-0472">Membrane</keyword>
<feature type="region of interest" description="Disordered" evidence="4">
    <location>
        <begin position="194"/>
        <end position="246"/>
    </location>
</feature>
<keyword evidence="2" id="KW-0813">Transport</keyword>
<accession>A0A4S8LXF1</accession>
<evidence type="ECO:0000256" key="1">
    <source>
        <dbReference type="ARBA" id="ARBA00004651"/>
    </source>
</evidence>
<dbReference type="PANTHER" id="PTHR46494:SF1">
    <property type="entry name" value="CORA FAMILY METAL ION TRANSPORTER (EUROFUNG)"/>
    <property type="match status" value="1"/>
</dbReference>
<name>A0A4S8LXF1_DENBC</name>
<dbReference type="GO" id="GO:0015095">
    <property type="term" value="F:magnesium ion transmembrane transporter activity"/>
    <property type="evidence" value="ECO:0007669"/>
    <property type="project" value="TreeGrafter"/>
</dbReference>
<dbReference type="SUPFAM" id="SSF143865">
    <property type="entry name" value="CorA soluble domain-like"/>
    <property type="match status" value="1"/>
</dbReference>
<proteinExistence type="predicted"/>
<evidence type="ECO:0000256" key="3">
    <source>
        <dbReference type="ARBA" id="ARBA00022475"/>
    </source>
</evidence>
<evidence type="ECO:0000313" key="6">
    <source>
        <dbReference type="Proteomes" id="UP000297245"/>
    </source>
</evidence>
<dbReference type="GO" id="GO:0005886">
    <property type="term" value="C:plasma membrane"/>
    <property type="evidence" value="ECO:0007669"/>
    <property type="project" value="UniProtKB-SubCell"/>
</dbReference>
<protein>
    <recommendedName>
        <fullName evidence="7">Cora-domain-containing protein</fullName>
    </recommendedName>
</protein>
<gene>
    <name evidence="5" type="ORF">K435DRAFT_967082</name>
</gene>
<dbReference type="GO" id="GO:0000287">
    <property type="term" value="F:magnesium ion binding"/>
    <property type="evidence" value="ECO:0007669"/>
    <property type="project" value="TreeGrafter"/>
</dbReference>
<dbReference type="Gene3D" id="3.30.460.20">
    <property type="entry name" value="CorA soluble domain-like"/>
    <property type="match status" value="1"/>
</dbReference>
<organism evidence="5 6">
    <name type="scientific">Dendrothele bispora (strain CBS 962.96)</name>
    <dbReference type="NCBI Taxonomy" id="1314807"/>
    <lineage>
        <taxon>Eukaryota</taxon>
        <taxon>Fungi</taxon>
        <taxon>Dikarya</taxon>
        <taxon>Basidiomycota</taxon>
        <taxon>Agaricomycotina</taxon>
        <taxon>Agaricomycetes</taxon>
        <taxon>Agaricomycetidae</taxon>
        <taxon>Agaricales</taxon>
        <taxon>Agaricales incertae sedis</taxon>
        <taxon>Dendrothele</taxon>
    </lineage>
</organism>
<evidence type="ECO:0000256" key="4">
    <source>
        <dbReference type="SAM" id="MobiDB-lite"/>
    </source>
</evidence>
<dbReference type="Proteomes" id="UP000297245">
    <property type="component" value="Unassembled WGS sequence"/>
</dbReference>
<comment type="subcellular location">
    <subcellularLocation>
        <location evidence="1">Cell membrane</location>
        <topology evidence="1">Multi-pass membrane protein</topology>
    </subcellularLocation>
</comment>
<dbReference type="EMBL" id="ML179237">
    <property type="protein sequence ID" value="THU93873.1"/>
    <property type="molecule type" value="Genomic_DNA"/>
</dbReference>
<evidence type="ECO:0000256" key="2">
    <source>
        <dbReference type="ARBA" id="ARBA00022448"/>
    </source>
</evidence>
<reference evidence="5 6" key="1">
    <citation type="journal article" date="2019" name="Nat. Ecol. Evol.">
        <title>Megaphylogeny resolves global patterns of mushroom evolution.</title>
        <authorList>
            <person name="Varga T."/>
            <person name="Krizsan K."/>
            <person name="Foldi C."/>
            <person name="Dima B."/>
            <person name="Sanchez-Garcia M."/>
            <person name="Sanchez-Ramirez S."/>
            <person name="Szollosi G.J."/>
            <person name="Szarkandi J.G."/>
            <person name="Papp V."/>
            <person name="Albert L."/>
            <person name="Andreopoulos W."/>
            <person name="Angelini C."/>
            <person name="Antonin V."/>
            <person name="Barry K.W."/>
            <person name="Bougher N.L."/>
            <person name="Buchanan P."/>
            <person name="Buyck B."/>
            <person name="Bense V."/>
            <person name="Catcheside P."/>
            <person name="Chovatia M."/>
            <person name="Cooper J."/>
            <person name="Damon W."/>
            <person name="Desjardin D."/>
            <person name="Finy P."/>
            <person name="Geml J."/>
            <person name="Haridas S."/>
            <person name="Hughes K."/>
            <person name="Justo A."/>
            <person name="Karasinski D."/>
            <person name="Kautmanova I."/>
            <person name="Kiss B."/>
            <person name="Kocsube S."/>
            <person name="Kotiranta H."/>
            <person name="LaButti K.M."/>
            <person name="Lechner B.E."/>
            <person name="Liimatainen K."/>
            <person name="Lipzen A."/>
            <person name="Lukacs Z."/>
            <person name="Mihaltcheva S."/>
            <person name="Morgado L.N."/>
            <person name="Niskanen T."/>
            <person name="Noordeloos M.E."/>
            <person name="Ohm R.A."/>
            <person name="Ortiz-Santana B."/>
            <person name="Ovrebo C."/>
            <person name="Racz N."/>
            <person name="Riley R."/>
            <person name="Savchenko A."/>
            <person name="Shiryaev A."/>
            <person name="Soop K."/>
            <person name="Spirin V."/>
            <person name="Szebenyi C."/>
            <person name="Tomsovsky M."/>
            <person name="Tulloss R.E."/>
            <person name="Uehling J."/>
            <person name="Grigoriev I.V."/>
            <person name="Vagvolgyi C."/>
            <person name="Papp T."/>
            <person name="Martin F.M."/>
            <person name="Miettinen O."/>
            <person name="Hibbett D.S."/>
            <person name="Nagy L.G."/>
        </authorList>
    </citation>
    <scope>NUCLEOTIDE SEQUENCE [LARGE SCALE GENOMIC DNA]</scope>
    <source>
        <strain evidence="5 6">CBS 962.96</strain>
    </source>
</reference>
<feature type="compositionally biased region" description="Basic and acidic residues" evidence="4">
    <location>
        <begin position="215"/>
        <end position="225"/>
    </location>
</feature>
<feature type="region of interest" description="Disordered" evidence="4">
    <location>
        <begin position="1"/>
        <end position="59"/>
    </location>
</feature>
<keyword evidence="6" id="KW-1185">Reference proteome</keyword>
<dbReference type="GO" id="GO:0015087">
    <property type="term" value="F:cobalt ion transmembrane transporter activity"/>
    <property type="evidence" value="ECO:0007669"/>
    <property type="project" value="TreeGrafter"/>
</dbReference>
<evidence type="ECO:0008006" key="7">
    <source>
        <dbReference type="Google" id="ProtNLM"/>
    </source>
</evidence>